<dbReference type="AlphaFoldDB" id="A0A6J2YYW7"/>
<evidence type="ECO:0000256" key="2">
    <source>
        <dbReference type="SAM" id="Phobius"/>
    </source>
</evidence>
<dbReference type="KEGG" id="soy:115891911"/>
<name>A0A6J2YYW7_SITOR</name>
<keyword evidence="2" id="KW-1133">Transmembrane helix</keyword>
<keyword evidence="2" id="KW-0472">Membrane</keyword>
<evidence type="ECO:0000313" key="4">
    <source>
        <dbReference type="RefSeq" id="XP_030768371.1"/>
    </source>
</evidence>
<evidence type="ECO:0000256" key="1">
    <source>
        <dbReference type="SAM" id="MobiDB-lite"/>
    </source>
</evidence>
<reference evidence="4" key="1">
    <citation type="submission" date="2025-08" db="UniProtKB">
        <authorList>
            <consortium name="RefSeq"/>
        </authorList>
    </citation>
    <scope>IDENTIFICATION</scope>
    <source>
        <tissue evidence="4">Gonads</tissue>
    </source>
</reference>
<feature type="transmembrane region" description="Helical" evidence="2">
    <location>
        <begin position="25"/>
        <end position="46"/>
    </location>
</feature>
<dbReference type="Proteomes" id="UP000504635">
    <property type="component" value="Unplaced"/>
</dbReference>
<dbReference type="InParanoid" id="A0A6J2YYW7"/>
<feature type="region of interest" description="Disordered" evidence="1">
    <location>
        <begin position="77"/>
        <end position="109"/>
    </location>
</feature>
<proteinExistence type="predicted"/>
<keyword evidence="2" id="KW-0812">Transmembrane</keyword>
<sequence>MNESTSTNPTITEIIQDETNQVTTVVIFVILSVLVIVLIFLMAIFIDCRQQKIQDEKLKQMRKRVKRKVKRVIPSLPTIGESSQREDEQHIVENMHTEPIPSSSTAYIP</sequence>
<accession>A0A6J2YYW7</accession>
<gene>
    <name evidence="4" type="primary">LOC115891911</name>
</gene>
<dbReference type="GeneID" id="115891911"/>
<keyword evidence="3" id="KW-1185">Reference proteome</keyword>
<protein>
    <submittedName>
        <fullName evidence="4">Uncharacterized protein LOC115891911</fullName>
    </submittedName>
</protein>
<organism evidence="3 4">
    <name type="scientific">Sitophilus oryzae</name>
    <name type="common">Rice weevil</name>
    <name type="synonym">Curculio oryzae</name>
    <dbReference type="NCBI Taxonomy" id="7048"/>
    <lineage>
        <taxon>Eukaryota</taxon>
        <taxon>Metazoa</taxon>
        <taxon>Ecdysozoa</taxon>
        <taxon>Arthropoda</taxon>
        <taxon>Hexapoda</taxon>
        <taxon>Insecta</taxon>
        <taxon>Pterygota</taxon>
        <taxon>Neoptera</taxon>
        <taxon>Endopterygota</taxon>
        <taxon>Coleoptera</taxon>
        <taxon>Polyphaga</taxon>
        <taxon>Cucujiformia</taxon>
        <taxon>Curculionidae</taxon>
        <taxon>Dryophthorinae</taxon>
        <taxon>Sitophilus</taxon>
    </lineage>
</organism>
<evidence type="ECO:0000313" key="3">
    <source>
        <dbReference type="Proteomes" id="UP000504635"/>
    </source>
</evidence>
<feature type="compositionally biased region" description="Basic and acidic residues" evidence="1">
    <location>
        <begin position="83"/>
        <end position="96"/>
    </location>
</feature>
<dbReference type="OrthoDB" id="6749095at2759"/>
<dbReference type="RefSeq" id="XP_030768371.1">
    <property type="nucleotide sequence ID" value="XM_030912511.1"/>
</dbReference>
<feature type="compositionally biased region" description="Polar residues" evidence="1">
    <location>
        <begin position="100"/>
        <end position="109"/>
    </location>
</feature>